<evidence type="ECO:0000256" key="1">
    <source>
        <dbReference type="SAM" id="MobiDB-lite"/>
    </source>
</evidence>
<organism evidence="2 3">
    <name type="scientific">Coccomyxa viridis</name>
    <dbReference type="NCBI Taxonomy" id="1274662"/>
    <lineage>
        <taxon>Eukaryota</taxon>
        <taxon>Viridiplantae</taxon>
        <taxon>Chlorophyta</taxon>
        <taxon>core chlorophytes</taxon>
        <taxon>Trebouxiophyceae</taxon>
        <taxon>Trebouxiophyceae incertae sedis</taxon>
        <taxon>Coccomyxaceae</taxon>
        <taxon>Coccomyxa</taxon>
    </lineage>
</organism>
<feature type="region of interest" description="Disordered" evidence="1">
    <location>
        <begin position="180"/>
        <end position="269"/>
    </location>
</feature>
<protein>
    <submittedName>
        <fullName evidence="2">G3132 protein</fullName>
    </submittedName>
</protein>
<feature type="compositionally biased region" description="Basic and acidic residues" evidence="1">
    <location>
        <begin position="249"/>
        <end position="258"/>
    </location>
</feature>
<evidence type="ECO:0000313" key="2">
    <source>
        <dbReference type="EMBL" id="CAL5221015.1"/>
    </source>
</evidence>
<reference evidence="2 3" key="1">
    <citation type="submission" date="2024-06" db="EMBL/GenBank/DDBJ databases">
        <authorList>
            <person name="Kraege A."/>
            <person name="Thomma B."/>
        </authorList>
    </citation>
    <scope>NUCLEOTIDE SEQUENCE [LARGE SCALE GENOMIC DNA]</scope>
</reference>
<comment type="caution">
    <text evidence="2">The sequence shown here is derived from an EMBL/GenBank/DDBJ whole genome shotgun (WGS) entry which is preliminary data.</text>
</comment>
<dbReference type="SUPFAM" id="SSF56112">
    <property type="entry name" value="Protein kinase-like (PK-like)"/>
    <property type="match status" value="1"/>
</dbReference>
<dbReference type="InterPro" id="IPR052396">
    <property type="entry name" value="Meiotic_Drive_Suppr_Kinase"/>
</dbReference>
<keyword evidence="3" id="KW-1185">Reference proteome</keyword>
<dbReference type="EMBL" id="CAXHTA020000004">
    <property type="protein sequence ID" value="CAL5221015.1"/>
    <property type="molecule type" value="Genomic_DNA"/>
</dbReference>
<dbReference type="InterPro" id="IPR011009">
    <property type="entry name" value="Kinase-like_dom_sf"/>
</dbReference>
<evidence type="ECO:0000313" key="3">
    <source>
        <dbReference type="Proteomes" id="UP001497392"/>
    </source>
</evidence>
<proteinExistence type="predicted"/>
<feature type="compositionally biased region" description="Polar residues" evidence="1">
    <location>
        <begin position="222"/>
        <end position="248"/>
    </location>
</feature>
<gene>
    <name evidence="2" type="primary">g3132</name>
    <name evidence="2" type="ORF">VP750_LOCUS2674</name>
</gene>
<sequence length="457" mass="50551">MSMTHGINNLAKALEIQACIDGGSGRSGTFANLVMRPVGAVSNYSDLSKFVLGVGVVTGDWDFEIHRDERLEDAMQDPKRAGAITAAIQRVYADALVAEASLMFISSYHVTVFMRRSPDVLDNRIWVSAPVWWDQNPRVAWLHALQQAEQLGSQKQSLPRLLVPFTGACSRITPQLQLQQQLAAGGHQRALPASRKRRRPAEHHVIDPTSSSRRTRPRTAEQHSAQHGSSAGTLPQRALQSRRLQASSDEGKEEDKDSQPSSMARDAKLPAGLDAEDILPLSALGEKIVELWYDNHGHILKGRYNGRSALIKVYDLRKHGAAEAFATEKQAYKRLEALQGTAIPKLLCSGVMDHTWSPVIVTTLHGSSMKDKDEPVPKYLRGAMKTALQAIHDHGATHGDIRHCNFMRMGDTVQMINLAETVLRASRANRDIEMQSLEEMLTPLCFDAYYGDQTPTS</sequence>
<accession>A0ABP1FM28</accession>
<dbReference type="PANTHER" id="PTHR37171">
    <property type="entry name" value="SERINE/THREONINE-PROTEIN KINASE YRZF-RELATED"/>
    <property type="match status" value="1"/>
</dbReference>
<dbReference type="PANTHER" id="PTHR37171:SF1">
    <property type="entry name" value="SERINE_THREONINE-PROTEIN KINASE YRZF-RELATED"/>
    <property type="match status" value="1"/>
</dbReference>
<name>A0ABP1FM28_9CHLO</name>
<dbReference type="Proteomes" id="UP001497392">
    <property type="component" value="Unassembled WGS sequence"/>
</dbReference>